<feature type="compositionally biased region" description="Polar residues" evidence="1">
    <location>
        <begin position="1"/>
        <end position="12"/>
    </location>
</feature>
<accession>A0A9Q3QBJ3</accession>
<sequence>MVHTRNGSSYPVQTDGPGQGRGNTRTTSAKCSSRKTHLEDSRASPLSPRAVPASFDVNSEPEQIEGNILRAEPLPRGSHQNISVPIQKFVQRSKRRGVGNIPQCFAGGYELLLTHQEFSGSGEDHRSLRRVEPIVFQRQAPEASKETPKGPQKKKKGPKKHQGKGKGKVNWHRPYQQGYKIPKLEPSAVDSVFNMASTIMELVAKEQENMNRNFPCK</sequence>
<protein>
    <submittedName>
        <fullName evidence="2">Uncharacterized protein</fullName>
    </submittedName>
</protein>
<gene>
    <name evidence="2" type="ORF">O181_131889</name>
</gene>
<feature type="compositionally biased region" description="Polar residues" evidence="1">
    <location>
        <begin position="22"/>
        <end position="31"/>
    </location>
</feature>
<dbReference type="Proteomes" id="UP000765509">
    <property type="component" value="Unassembled WGS sequence"/>
</dbReference>
<evidence type="ECO:0000256" key="1">
    <source>
        <dbReference type="SAM" id="MobiDB-lite"/>
    </source>
</evidence>
<dbReference type="EMBL" id="AVOT02146974">
    <property type="protein sequence ID" value="MBW0592174.1"/>
    <property type="molecule type" value="Genomic_DNA"/>
</dbReference>
<organism evidence="2 3">
    <name type="scientific">Austropuccinia psidii MF-1</name>
    <dbReference type="NCBI Taxonomy" id="1389203"/>
    <lineage>
        <taxon>Eukaryota</taxon>
        <taxon>Fungi</taxon>
        <taxon>Dikarya</taxon>
        <taxon>Basidiomycota</taxon>
        <taxon>Pucciniomycotina</taxon>
        <taxon>Pucciniomycetes</taxon>
        <taxon>Pucciniales</taxon>
        <taxon>Sphaerophragmiaceae</taxon>
        <taxon>Austropuccinia</taxon>
    </lineage>
</organism>
<dbReference type="AlphaFoldDB" id="A0A9Q3QBJ3"/>
<feature type="compositionally biased region" description="Basic residues" evidence="1">
    <location>
        <begin position="151"/>
        <end position="171"/>
    </location>
</feature>
<feature type="region of interest" description="Disordered" evidence="1">
    <location>
        <begin position="135"/>
        <end position="175"/>
    </location>
</feature>
<evidence type="ECO:0000313" key="3">
    <source>
        <dbReference type="Proteomes" id="UP000765509"/>
    </source>
</evidence>
<evidence type="ECO:0000313" key="2">
    <source>
        <dbReference type="EMBL" id="MBW0592174.1"/>
    </source>
</evidence>
<reference evidence="2" key="1">
    <citation type="submission" date="2021-03" db="EMBL/GenBank/DDBJ databases">
        <title>Draft genome sequence of rust myrtle Austropuccinia psidii MF-1, a brazilian biotype.</title>
        <authorList>
            <person name="Quecine M.C."/>
            <person name="Pachon D.M.R."/>
            <person name="Bonatelli M.L."/>
            <person name="Correr F.H."/>
            <person name="Franceschini L.M."/>
            <person name="Leite T.F."/>
            <person name="Margarido G.R.A."/>
            <person name="Almeida C.A."/>
            <person name="Ferrarezi J.A."/>
            <person name="Labate C.A."/>
        </authorList>
    </citation>
    <scope>NUCLEOTIDE SEQUENCE</scope>
    <source>
        <strain evidence="2">MF-1</strain>
    </source>
</reference>
<keyword evidence="3" id="KW-1185">Reference proteome</keyword>
<proteinExistence type="predicted"/>
<name>A0A9Q3QBJ3_9BASI</name>
<feature type="region of interest" description="Disordered" evidence="1">
    <location>
        <begin position="1"/>
        <end position="59"/>
    </location>
</feature>
<comment type="caution">
    <text evidence="2">The sequence shown here is derived from an EMBL/GenBank/DDBJ whole genome shotgun (WGS) entry which is preliminary data.</text>
</comment>